<sequence>MAAIPPAAAPSPAATRNVCADPSTRYESVCHAVDVAGKTYRYLLFRAARKTSRTMIFDGGGPGVSNLSDIDARYEQTAADADRRGFNLLVLDEPWVMARYEPACQAAMTSFYRESTQRYPRPASPGVVTAVRQGCLNGDATSTAESYRSAVDRIEKSEGVTVARLEGYSFASVRAAYLGATRPGLVVAVGSPFPVGASADAFYRAEGSAAGTARRLVTSADLAADSAQVYYATTGTDPKDIDVATAARGLWQVTSTGDMSLSRAGYYAEICPALRGWNGLLGGERKAGSAVTALASLHAPCAGETGSEGLRLPPRTCFTVLANDPNSPWLPSPVTRGADVTTVRTGEHGKVKIPGCQ</sequence>
<gene>
    <name evidence="1" type="ORF">KOI35_40925</name>
</gene>
<evidence type="ECO:0000313" key="1">
    <source>
        <dbReference type="EMBL" id="MBU2669894.1"/>
    </source>
</evidence>
<organism evidence="1 2">
    <name type="scientific">Paractinoplanes bogorensis</name>
    <dbReference type="NCBI Taxonomy" id="1610840"/>
    <lineage>
        <taxon>Bacteria</taxon>
        <taxon>Bacillati</taxon>
        <taxon>Actinomycetota</taxon>
        <taxon>Actinomycetes</taxon>
        <taxon>Micromonosporales</taxon>
        <taxon>Micromonosporaceae</taxon>
        <taxon>Paractinoplanes</taxon>
    </lineage>
</organism>
<accession>A0ABS5Z2G6</accession>
<name>A0ABS5Z2G6_9ACTN</name>
<dbReference type="RefSeq" id="WP_215795073.1">
    <property type="nucleotide sequence ID" value="NZ_JAHKKG010000016.1"/>
</dbReference>
<reference evidence="1 2" key="1">
    <citation type="submission" date="2021-06" db="EMBL/GenBank/DDBJ databases">
        <title>Actinoplanes lichenicola sp. nov., and Actinoplanes ovalisporus sp. nov., isolated from lichen in Thailand.</title>
        <authorList>
            <person name="Saeng-In P."/>
            <person name="Kanchanasin P."/>
            <person name="Yuki M."/>
            <person name="Kudo T."/>
            <person name="Ohkuma M."/>
            <person name="Phongsopitanun W."/>
            <person name="Tanasupawat S."/>
        </authorList>
    </citation>
    <scope>NUCLEOTIDE SEQUENCE [LARGE SCALE GENOMIC DNA]</scope>
    <source>
        <strain evidence="1 2">NBRC 110975</strain>
    </source>
</reference>
<evidence type="ECO:0000313" key="2">
    <source>
        <dbReference type="Proteomes" id="UP001519654"/>
    </source>
</evidence>
<proteinExistence type="predicted"/>
<comment type="caution">
    <text evidence="1">The sequence shown here is derived from an EMBL/GenBank/DDBJ whole genome shotgun (WGS) entry which is preliminary data.</text>
</comment>
<dbReference type="Proteomes" id="UP001519654">
    <property type="component" value="Unassembled WGS sequence"/>
</dbReference>
<protein>
    <submittedName>
        <fullName evidence="1">Uncharacterized protein</fullName>
    </submittedName>
</protein>
<dbReference type="EMBL" id="JAHKKG010000016">
    <property type="protein sequence ID" value="MBU2669894.1"/>
    <property type="molecule type" value="Genomic_DNA"/>
</dbReference>
<keyword evidence="2" id="KW-1185">Reference proteome</keyword>